<organism evidence="3 4">
    <name type="scientific">Hypsibius exemplaris</name>
    <name type="common">Freshwater tardigrade</name>
    <dbReference type="NCBI Taxonomy" id="2072580"/>
    <lineage>
        <taxon>Eukaryota</taxon>
        <taxon>Metazoa</taxon>
        <taxon>Ecdysozoa</taxon>
        <taxon>Tardigrada</taxon>
        <taxon>Eutardigrada</taxon>
        <taxon>Parachela</taxon>
        <taxon>Hypsibioidea</taxon>
        <taxon>Hypsibiidae</taxon>
        <taxon>Hypsibius</taxon>
    </lineage>
</organism>
<dbReference type="PANTHER" id="PTHR10157">
    <property type="entry name" value="DOPAMINE BETA HYDROXYLASE RELATED"/>
    <property type="match status" value="1"/>
</dbReference>
<dbReference type="PANTHER" id="PTHR10157:SF23">
    <property type="entry name" value="MOXD1 HOMOLOG 1"/>
    <property type="match status" value="1"/>
</dbReference>
<dbReference type="GO" id="GO:0006589">
    <property type="term" value="P:octopamine biosynthetic process"/>
    <property type="evidence" value="ECO:0007669"/>
    <property type="project" value="TreeGrafter"/>
</dbReference>
<evidence type="ECO:0000259" key="2">
    <source>
        <dbReference type="PROSITE" id="PS50836"/>
    </source>
</evidence>
<reference evidence="4" key="1">
    <citation type="submission" date="2017-01" db="EMBL/GenBank/DDBJ databases">
        <title>Comparative genomics of anhydrobiosis in the tardigrade Hypsibius dujardini.</title>
        <authorList>
            <person name="Yoshida Y."/>
            <person name="Koutsovoulos G."/>
            <person name="Laetsch D."/>
            <person name="Stevens L."/>
            <person name="Kumar S."/>
            <person name="Horikawa D."/>
            <person name="Ishino K."/>
            <person name="Komine S."/>
            <person name="Tomita M."/>
            <person name="Blaxter M."/>
            <person name="Arakawa K."/>
        </authorList>
    </citation>
    <scope>NUCLEOTIDE SEQUENCE [LARGE SCALE GENOMIC DNA]</scope>
    <source>
        <strain evidence="4">Z151</strain>
    </source>
</reference>
<feature type="domain" description="DOMON" evidence="2">
    <location>
        <begin position="35"/>
        <end position="153"/>
    </location>
</feature>
<evidence type="ECO:0000313" key="4">
    <source>
        <dbReference type="Proteomes" id="UP000192578"/>
    </source>
</evidence>
<accession>A0A9X6NG76</accession>
<protein>
    <recommendedName>
        <fullName evidence="2">DOMON domain-containing protein</fullName>
    </recommendedName>
</protein>
<comment type="caution">
    <text evidence="3">The sequence shown here is derived from an EMBL/GenBank/DDBJ whole genome shotgun (WGS) entry which is preliminary data.</text>
</comment>
<keyword evidence="4" id="KW-1185">Reference proteome</keyword>
<evidence type="ECO:0000256" key="1">
    <source>
        <dbReference type="SAM" id="SignalP"/>
    </source>
</evidence>
<dbReference type="InterPro" id="IPR000945">
    <property type="entry name" value="DBH-like"/>
</dbReference>
<feature type="chain" id="PRO_5040829854" description="DOMON domain-containing protein" evidence="1">
    <location>
        <begin position="20"/>
        <end position="255"/>
    </location>
</feature>
<dbReference type="GO" id="GO:0004500">
    <property type="term" value="F:dopamine beta-monooxygenase activity"/>
    <property type="evidence" value="ECO:0007669"/>
    <property type="project" value="InterPro"/>
</dbReference>
<dbReference type="GO" id="GO:0005507">
    <property type="term" value="F:copper ion binding"/>
    <property type="evidence" value="ECO:0007669"/>
    <property type="project" value="TreeGrafter"/>
</dbReference>
<dbReference type="InterPro" id="IPR005018">
    <property type="entry name" value="DOMON_domain"/>
</dbReference>
<dbReference type="Pfam" id="PF03351">
    <property type="entry name" value="DOMON"/>
    <property type="match status" value="1"/>
</dbReference>
<dbReference type="GO" id="GO:0005615">
    <property type="term" value="C:extracellular space"/>
    <property type="evidence" value="ECO:0007669"/>
    <property type="project" value="TreeGrafter"/>
</dbReference>
<dbReference type="CDD" id="cd09631">
    <property type="entry name" value="DOMON_DOH"/>
    <property type="match status" value="1"/>
</dbReference>
<sequence length="255" mass="26686">MSSSLVLFLGLLLAHSAVSIDLQQKLKLTKNADGGSLDVAWGANDTHVEVELTYPTTGWLALGLSPDGGMDMSDVLFGYVNGDGTFVVQDRYLAAPDGVGSLSLDTTQNWQGISGSKNGTFTQLRAVRAIRTGDSAQDRAFTDKSQNVIVAMSPTVPDSPTAPIRKHSFKFSTSLTFLSAATPAPVTVVVPSVVVPQTPPPVVVVPQTPPPVVVVPSPQTPAPVAPTLIIRNSGTKIQTGTGLLIIAVTFLGMRL</sequence>
<dbReference type="GO" id="GO:0042421">
    <property type="term" value="P:norepinephrine biosynthetic process"/>
    <property type="evidence" value="ECO:0007669"/>
    <property type="project" value="TreeGrafter"/>
</dbReference>
<dbReference type="EMBL" id="MTYJ01000182">
    <property type="protein sequence ID" value="OWA50096.1"/>
    <property type="molecule type" value="Genomic_DNA"/>
</dbReference>
<dbReference type="SMART" id="SM00664">
    <property type="entry name" value="DoH"/>
    <property type="match status" value="1"/>
</dbReference>
<dbReference type="GO" id="GO:0030667">
    <property type="term" value="C:secretory granule membrane"/>
    <property type="evidence" value="ECO:0007669"/>
    <property type="project" value="TreeGrafter"/>
</dbReference>
<dbReference type="PROSITE" id="PS50836">
    <property type="entry name" value="DOMON"/>
    <property type="match status" value="1"/>
</dbReference>
<evidence type="ECO:0000313" key="3">
    <source>
        <dbReference type="EMBL" id="OWA50096.1"/>
    </source>
</evidence>
<feature type="signal peptide" evidence="1">
    <location>
        <begin position="1"/>
        <end position="19"/>
    </location>
</feature>
<dbReference type="SUPFAM" id="SSF49344">
    <property type="entry name" value="CBD9-like"/>
    <property type="match status" value="1"/>
</dbReference>
<dbReference type="AlphaFoldDB" id="A0A9X6NG76"/>
<dbReference type="Proteomes" id="UP000192578">
    <property type="component" value="Unassembled WGS sequence"/>
</dbReference>
<dbReference type="GO" id="GO:0042420">
    <property type="term" value="P:dopamine catabolic process"/>
    <property type="evidence" value="ECO:0007669"/>
    <property type="project" value="TreeGrafter"/>
</dbReference>
<dbReference type="OrthoDB" id="10003276at2759"/>
<dbReference type="InterPro" id="IPR045266">
    <property type="entry name" value="DOH_DOMON"/>
</dbReference>
<keyword evidence="1" id="KW-0732">Signal</keyword>
<proteinExistence type="predicted"/>
<gene>
    <name evidence="3" type="ORF">BV898_14622</name>
</gene>
<name>A0A9X6NG76_HYPEX</name>
<dbReference type="Gene3D" id="2.60.40.1210">
    <property type="entry name" value="Cellobiose dehydrogenase, cytochrome domain"/>
    <property type="match status" value="1"/>
</dbReference>